<keyword evidence="2" id="KW-1185">Reference proteome</keyword>
<accession>A0ABP3A7M1</accession>
<organism evidence="1 2">
    <name type="scientific">Mycobacterium ulcerans str. Harvey</name>
    <dbReference type="NCBI Taxonomy" id="1299332"/>
    <lineage>
        <taxon>Bacteria</taxon>
        <taxon>Bacillati</taxon>
        <taxon>Actinomycetota</taxon>
        <taxon>Actinomycetes</taxon>
        <taxon>Mycobacteriales</taxon>
        <taxon>Mycobacteriaceae</taxon>
        <taxon>Mycobacterium</taxon>
        <taxon>Mycobacterium ulcerans group</taxon>
    </lineage>
</organism>
<reference evidence="1 2" key="1">
    <citation type="submission" date="2014-01" db="EMBL/GenBank/DDBJ databases">
        <authorList>
            <person name="Dobos K."/>
            <person name="Lenaerts A."/>
            <person name="Ordway D."/>
            <person name="DeGroote M.A."/>
            <person name="Parker T."/>
            <person name="Sizemore C."/>
            <person name="Tallon L.J."/>
            <person name="Sadzewicz L.K."/>
            <person name="Sengamalay N."/>
            <person name="Fraser C.M."/>
            <person name="Hine E."/>
            <person name="Shefchek K.A."/>
            <person name="Das S.P."/>
            <person name="Tettelin H."/>
        </authorList>
    </citation>
    <scope>NUCLEOTIDE SEQUENCE [LARGE SCALE GENOMIC DNA]</scope>
    <source>
        <strain evidence="1 2">Harvey</strain>
    </source>
</reference>
<dbReference type="EMBL" id="JAOL01000190">
    <property type="protein sequence ID" value="EUA85590.1"/>
    <property type="molecule type" value="Genomic_DNA"/>
</dbReference>
<dbReference type="Proteomes" id="UP000020681">
    <property type="component" value="Unassembled WGS sequence"/>
</dbReference>
<proteinExistence type="predicted"/>
<evidence type="ECO:0000313" key="2">
    <source>
        <dbReference type="Proteomes" id="UP000020681"/>
    </source>
</evidence>
<evidence type="ECO:0000313" key="1">
    <source>
        <dbReference type="EMBL" id="EUA85590.1"/>
    </source>
</evidence>
<sequence length="43" mass="4495">MQERAALSLITGEQATVATQLLLGPVARGAIASRTQQTPTESK</sequence>
<protein>
    <submittedName>
        <fullName evidence="1">MCE-family Mce6A domain protein</fullName>
    </submittedName>
</protein>
<gene>
    <name evidence="1" type="ORF">I551_7972</name>
</gene>
<comment type="caution">
    <text evidence="1">The sequence shown here is derived from an EMBL/GenBank/DDBJ whole genome shotgun (WGS) entry which is preliminary data.</text>
</comment>
<name>A0ABP3A7M1_MYCUL</name>